<feature type="transmembrane region" description="Helical" evidence="1">
    <location>
        <begin position="111"/>
        <end position="136"/>
    </location>
</feature>
<comment type="caution">
    <text evidence="3">The sequence shown here is derived from an EMBL/GenBank/DDBJ whole genome shotgun (WGS) entry which is preliminary data.</text>
</comment>
<keyword evidence="4" id="KW-1185">Reference proteome</keyword>
<proteinExistence type="predicted"/>
<dbReference type="GO" id="GO:0000271">
    <property type="term" value="P:polysaccharide biosynthetic process"/>
    <property type="evidence" value="ECO:0007669"/>
    <property type="project" value="TreeGrafter"/>
</dbReference>
<dbReference type="PANTHER" id="PTHR23028">
    <property type="entry name" value="ACETYLTRANSFERASE"/>
    <property type="match status" value="1"/>
</dbReference>
<dbReference type="PANTHER" id="PTHR23028:SF131">
    <property type="entry name" value="BLR2367 PROTEIN"/>
    <property type="match status" value="1"/>
</dbReference>
<dbReference type="AlphaFoldDB" id="A0A1X0W9W6"/>
<feature type="transmembrane region" description="Helical" evidence="1">
    <location>
        <begin position="219"/>
        <end position="236"/>
    </location>
</feature>
<feature type="transmembrane region" description="Helical" evidence="1">
    <location>
        <begin position="74"/>
        <end position="91"/>
    </location>
</feature>
<dbReference type="GO" id="GO:0016747">
    <property type="term" value="F:acyltransferase activity, transferring groups other than amino-acyl groups"/>
    <property type="evidence" value="ECO:0007669"/>
    <property type="project" value="InterPro"/>
</dbReference>
<reference evidence="3 4" key="1">
    <citation type="journal article" date="2017" name="Int. J. Syst. Evol. Microbiol.">
        <title>Rouxiella badensis sp. nov. and Rouxiella silvae sp. nov. isolated from peat bog soil in Germany and emendation of the genus description.</title>
        <authorList>
            <person name="Le Fleche-Mateos A."/>
            <person name="Kugler J.H."/>
            <person name="Hansen S.H."/>
            <person name="Syldatk C."/>
            <person name="Hausmann R."/>
            <person name="Lomprez F."/>
            <person name="Vandenbogaert M."/>
            <person name="Manuguerra J.C."/>
            <person name="Grimont P.A."/>
        </authorList>
    </citation>
    <scope>NUCLEOTIDE SEQUENCE [LARGE SCALE GENOMIC DNA]</scope>
    <source>
        <strain evidence="3 4">DSM 100043</strain>
    </source>
</reference>
<dbReference type="Proteomes" id="UP000192536">
    <property type="component" value="Unassembled WGS sequence"/>
</dbReference>
<feature type="domain" description="Acyltransferase 3" evidence="2">
    <location>
        <begin position="3"/>
        <end position="300"/>
    </location>
</feature>
<keyword evidence="1" id="KW-1133">Transmembrane helix</keyword>
<dbReference type="GO" id="GO:0016020">
    <property type="term" value="C:membrane"/>
    <property type="evidence" value="ECO:0007669"/>
    <property type="project" value="TreeGrafter"/>
</dbReference>
<accession>A0A1X0W9W6</accession>
<gene>
    <name evidence="3" type="ORF">BS640_20750</name>
</gene>
<feature type="transmembrane region" description="Helical" evidence="1">
    <location>
        <begin position="171"/>
        <end position="188"/>
    </location>
</feature>
<name>A0A1X0W9W6_9GAMM</name>
<dbReference type="EMBL" id="MRWE01000049">
    <property type="protein sequence ID" value="ORJ23564.1"/>
    <property type="molecule type" value="Genomic_DNA"/>
</dbReference>
<feature type="transmembrane region" description="Helical" evidence="1">
    <location>
        <begin position="148"/>
        <end position="165"/>
    </location>
</feature>
<feature type="transmembrane region" description="Helical" evidence="1">
    <location>
        <begin position="195"/>
        <end position="213"/>
    </location>
</feature>
<dbReference type="STRING" id="1646377.BS640_20750"/>
<dbReference type="RefSeq" id="WP_084913257.1">
    <property type="nucleotide sequence ID" value="NZ_CP049603.1"/>
</dbReference>
<feature type="transmembrane region" description="Helical" evidence="1">
    <location>
        <begin position="32"/>
        <end position="54"/>
    </location>
</feature>
<evidence type="ECO:0000313" key="3">
    <source>
        <dbReference type="EMBL" id="ORJ23564.1"/>
    </source>
</evidence>
<dbReference type="InterPro" id="IPR050879">
    <property type="entry name" value="Acyltransferase_3"/>
</dbReference>
<keyword evidence="1" id="KW-0472">Membrane</keyword>
<dbReference type="Pfam" id="PF01757">
    <property type="entry name" value="Acyl_transf_3"/>
    <property type="match status" value="1"/>
</dbReference>
<dbReference type="InterPro" id="IPR002656">
    <property type="entry name" value="Acyl_transf_3_dom"/>
</dbReference>
<organism evidence="3 4">
    <name type="scientific">Rouxiella badensis</name>
    <dbReference type="NCBI Taxonomy" id="1646377"/>
    <lineage>
        <taxon>Bacteria</taxon>
        <taxon>Pseudomonadati</taxon>
        <taxon>Pseudomonadota</taxon>
        <taxon>Gammaproteobacteria</taxon>
        <taxon>Enterobacterales</taxon>
        <taxon>Yersiniaceae</taxon>
        <taxon>Rouxiella</taxon>
    </lineage>
</organism>
<sequence>MISVQILRGIAAMMVIVYHITQKLYVNGDIKWSFELGAAGVDIFFIISGFIIYYSSVHEFSANEFMKKRIFRIYPLYWVITLVTLVISYIRPGMINQHVEVPISMWNSFTLFPVPGTSPLLIVAWTLSFEMFFYVIYYMAIKLKVNRILFSSVAIAVLVVIGQIFKIPFISDPITLEFIYGMIIAYLVTSKNTKAIMVIAAACLILSATPVVWHSEIRSLYYGIPALALFCVFLLLEKKVRQEGGIIKLAQVIGDSSYSIYLTHLYSLGIVFILIKSRVSVPVLVVVSFIVSVIIGILCYKLLEKRIIKSLRPLARKAPLKDIAKT</sequence>
<evidence type="ECO:0000259" key="2">
    <source>
        <dbReference type="Pfam" id="PF01757"/>
    </source>
</evidence>
<evidence type="ECO:0000256" key="1">
    <source>
        <dbReference type="SAM" id="Phobius"/>
    </source>
</evidence>
<feature type="transmembrane region" description="Helical" evidence="1">
    <location>
        <begin position="257"/>
        <end position="275"/>
    </location>
</feature>
<keyword evidence="1" id="KW-0812">Transmembrane</keyword>
<evidence type="ECO:0000313" key="4">
    <source>
        <dbReference type="Proteomes" id="UP000192536"/>
    </source>
</evidence>
<protein>
    <recommendedName>
        <fullName evidence="2">Acyltransferase 3 domain-containing protein</fullName>
    </recommendedName>
</protein>
<feature type="transmembrane region" description="Helical" evidence="1">
    <location>
        <begin position="281"/>
        <end position="303"/>
    </location>
</feature>
<feature type="transmembrane region" description="Helical" evidence="1">
    <location>
        <begin position="7"/>
        <end position="26"/>
    </location>
</feature>